<feature type="compositionally biased region" description="Basic and acidic residues" evidence="1">
    <location>
        <begin position="881"/>
        <end position="896"/>
    </location>
</feature>
<feature type="region of interest" description="Disordered" evidence="1">
    <location>
        <begin position="1057"/>
        <end position="1134"/>
    </location>
</feature>
<reference evidence="2" key="1">
    <citation type="submission" date="2022-08" db="EMBL/GenBank/DDBJ databases">
        <title>Genome sequencing of akame (Lates japonicus).</title>
        <authorList>
            <person name="Hashiguchi Y."/>
            <person name="Takahashi H."/>
        </authorList>
    </citation>
    <scope>NUCLEOTIDE SEQUENCE</scope>
    <source>
        <strain evidence="2">Kochi</strain>
    </source>
</reference>
<name>A0AAD3MAY9_LATJO</name>
<evidence type="ECO:0000313" key="2">
    <source>
        <dbReference type="EMBL" id="GLD50451.1"/>
    </source>
</evidence>
<feature type="region of interest" description="Disordered" evidence="1">
    <location>
        <begin position="655"/>
        <end position="678"/>
    </location>
</feature>
<feature type="region of interest" description="Disordered" evidence="1">
    <location>
        <begin position="353"/>
        <end position="437"/>
    </location>
</feature>
<feature type="compositionally biased region" description="Low complexity" evidence="1">
    <location>
        <begin position="986"/>
        <end position="1007"/>
    </location>
</feature>
<feature type="region of interest" description="Disordered" evidence="1">
    <location>
        <begin position="771"/>
        <end position="969"/>
    </location>
</feature>
<feature type="compositionally biased region" description="Low complexity" evidence="1">
    <location>
        <begin position="1079"/>
        <end position="1093"/>
    </location>
</feature>
<feature type="region of interest" description="Disordered" evidence="1">
    <location>
        <begin position="501"/>
        <end position="569"/>
    </location>
</feature>
<feature type="compositionally biased region" description="Low complexity" evidence="1">
    <location>
        <begin position="1102"/>
        <end position="1123"/>
    </location>
</feature>
<feature type="compositionally biased region" description="Basic and acidic residues" evidence="1">
    <location>
        <begin position="374"/>
        <end position="393"/>
    </location>
</feature>
<feature type="region of interest" description="Disordered" evidence="1">
    <location>
        <begin position="597"/>
        <end position="617"/>
    </location>
</feature>
<feature type="compositionally biased region" description="Basic and acidic residues" evidence="1">
    <location>
        <begin position="947"/>
        <end position="963"/>
    </location>
</feature>
<feature type="compositionally biased region" description="Basic and acidic residues" evidence="1">
    <location>
        <begin position="1124"/>
        <end position="1134"/>
    </location>
</feature>
<comment type="caution">
    <text evidence="2">The sequence shown here is derived from an EMBL/GenBank/DDBJ whole genome shotgun (WGS) entry which is preliminary data.</text>
</comment>
<feature type="compositionally biased region" description="Acidic residues" evidence="1">
    <location>
        <begin position="510"/>
        <end position="527"/>
    </location>
</feature>
<feature type="compositionally biased region" description="Low complexity" evidence="1">
    <location>
        <begin position="1157"/>
        <end position="1169"/>
    </location>
</feature>
<feature type="compositionally biased region" description="Basic and acidic residues" evidence="1">
    <location>
        <begin position="17"/>
        <end position="43"/>
    </location>
</feature>
<feature type="compositionally biased region" description="Low complexity" evidence="1">
    <location>
        <begin position="551"/>
        <end position="565"/>
    </location>
</feature>
<dbReference type="Proteomes" id="UP001279410">
    <property type="component" value="Unassembled WGS sequence"/>
</dbReference>
<organism evidence="2 3">
    <name type="scientific">Lates japonicus</name>
    <name type="common">Japanese lates</name>
    <dbReference type="NCBI Taxonomy" id="270547"/>
    <lineage>
        <taxon>Eukaryota</taxon>
        <taxon>Metazoa</taxon>
        <taxon>Chordata</taxon>
        <taxon>Craniata</taxon>
        <taxon>Vertebrata</taxon>
        <taxon>Euteleostomi</taxon>
        <taxon>Actinopterygii</taxon>
        <taxon>Neopterygii</taxon>
        <taxon>Teleostei</taxon>
        <taxon>Neoteleostei</taxon>
        <taxon>Acanthomorphata</taxon>
        <taxon>Carangaria</taxon>
        <taxon>Carangaria incertae sedis</taxon>
        <taxon>Centropomidae</taxon>
        <taxon>Lates</taxon>
    </lineage>
</organism>
<sequence length="1169" mass="124969">MVKELNSSGEEATTKIIIEHQEEAGHPHQKAETSTQTDRKTEADISTQTGDDDDTTVNSEGPVEVVVITESAKTEEDLLDESAITIAEEAVEETANTEPSDNQTAEIIFEEVVVTENNVYENIMFRAERVEVTDNFEISHCNPEEESINGPEDKMLVEENKSEETVPLEVSSSLPKVVADCVEAVFAAVSESTDYTAVNTSEPQPEPLPGADEVITEDNGEGAEDMSADVMLIETSEPEPNVVTPEAGEENGVPPLDEESVTTVMETISEAAHEETDPTPANHDTSVEEPPALLETEIVIMDESAHEVVTSDDTVAVGNVPEISEQDPPANQDTSVEELPALLKTEILIKEESAHEEVTTDDAVAVGDVPEMSDQDKLSPETDKEPETADKSEPSPAIISEDDEVIAEAAIDVLSQEFEPNATTPQEPAADNGSPVEEEVITVTVFVPLSGEQEISLTIPEDPVEETIIPFKDQTAEEMNEEAIEALSNEIETVPESLEEATTIQVSSTEEVDEVAISEEPLEESDMAEGKTEESEDVLAQTESTETSERIPLISEEPAEEIPSPCDEDTTTEMLESIVESVVEAISEKLEVTENIVEEPENVHVDAPPMEATEESEPCVSVQEELMEENVSQTETLLEDPDKDVPPAADVEVLESIEPTDANPVDSEERVEESEPQPNSEVLMLILETTEDKVTEEIPHKTDNSGDVSGVTEENSEVETLTLDCVEAVLESIVEGIIAEEAECNLATSEEVIPEITLTGCPGTEIIAEEAECNHVTSGEAKPEITAGEETEEKAENESSIDTTDSTIGSECAEISEANLKQESESLVEPESVTLDPDPEEEKVPETDNGDSEPVENQEESKPEENPVMNFFKTLVTTKTSKKETATPDAAKDQSQKETQPAATTTAAQVSEPPAAPKGMSIPPPPPPEPPKMEVKAELAAKPVKPTPKEEPKAAEKESEPSKGKSAKAALSKLFSSKVLLGFKASKSKGASASGANASAKTAAVKADPSKAGTLEAAAKPEPPPPAQEEKKTDSKPSFFSLFKPKVLLDHMTTKVQAASTSGVRLLRKTTGVAEPKKATPAPDTAAEAAQAAKTKEEPKAAAKSSEAAVDSKQASAASPAGDDAAKGPKKLEKRNSIQLLFKSLKRHSTDAGVQTEPVAVAPAAEKAK</sequence>
<dbReference type="EMBL" id="BRZM01000009">
    <property type="protein sequence ID" value="GLD50451.1"/>
    <property type="molecule type" value="Genomic_DNA"/>
</dbReference>
<dbReference type="AlphaFoldDB" id="A0AAD3MAY9"/>
<feature type="region of interest" description="Disordered" evidence="1">
    <location>
        <begin position="986"/>
        <end position="1038"/>
    </location>
</feature>
<feature type="region of interest" description="Disordered" evidence="1">
    <location>
        <begin position="628"/>
        <end position="647"/>
    </location>
</feature>
<feature type="compositionally biased region" description="Low complexity" evidence="1">
    <location>
        <begin position="798"/>
        <end position="808"/>
    </location>
</feature>
<evidence type="ECO:0000256" key="1">
    <source>
        <dbReference type="SAM" id="MobiDB-lite"/>
    </source>
</evidence>
<feature type="region of interest" description="Disordered" evidence="1">
    <location>
        <begin position="1"/>
        <end position="61"/>
    </location>
</feature>
<feature type="region of interest" description="Disordered" evidence="1">
    <location>
        <begin position="320"/>
        <end position="339"/>
    </location>
</feature>
<evidence type="ECO:0000313" key="3">
    <source>
        <dbReference type="Proteomes" id="UP001279410"/>
    </source>
</evidence>
<protein>
    <submittedName>
        <fullName evidence="2">Titin-like isoform X1</fullName>
    </submittedName>
</protein>
<proteinExistence type="predicted"/>
<feature type="region of interest" description="Disordered" evidence="1">
    <location>
        <begin position="1146"/>
        <end position="1169"/>
    </location>
</feature>
<gene>
    <name evidence="2" type="ORF">AKAME5_000368700</name>
</gene>
<accession>A0AAD3MAY9</accession>
<feature type="compositionally biased region" description="Acidic residues" evidence="1">
    <location>
        <begin position="837"/>
        <end position="858"/>
    </location>
</feature>
<feature type="compositionally biased region" description="Low complexity" evidence="1">
    <location>
        <begin position="899"/>
        <end position="909"/>
    </location>
</feature>
<keyword evidence="3" id="KW-1185">Reference proteome</keyword>
<feature type="compositionally biased region" description="Polar residues" evidence="1">
    <location>
        <begin position="1"/>
        <end position="11"/>
    </location>
</feature>